<dbReference type="InterPro" id="IPR003673">
    <property type="entry name" value="CoA-Trfase_fam_III"/>
</dbReference>
<dbReference type="PANTHER" id="PTHR48228:SF5">
    <property type="entry name" value="ALPHA-METHYLACYL-COA RACEMASE"/>
    <property type="match status" value="1"/>
</dbReference>
<comment type="similarity">
    <text evidence="1">Belongs to the CoA-transferase III family.</text>
</comment>
<dbReference type="Pfam" id="PF02515">
    <property type="entry name" value="CoA_transf_3"/>
    <property type="match status" value="1"/>
</dbReference>
<evidence type="ECO:0000313" key="2">
    <source>
        <dbReference type="EMBL" id="ETN36792.1"/>
    </source>
</evidence>
<organism evidence="2 3">
    <name type="scientific">Cyphellophora europaea (strain CBS 101466)</name>
    <name type="common">Phialophora europaea</name>
    <dbReference type="NCBI Taxonomy" id="1220924"/>
    <lineage>
        <taxon>Eukaryota</taxon>
        <taxon>Fungi</taxon>
        <taxon>Dikarya</taxon>
        <taxon>Ascomycota</taxon>
        <taxon>Pezizomycotina</taxon>
        <taxon>Eurotiomycetes</taxon>
        <taxon>Chaetothyriomycetidae</taxon>
        <taxon>Chaetothyriales</taxon>
        <taxon>Cyphellophoraceae</taxon>
        <taxon>Cyphellophora</taxon>
    </lineage>
</organism>
<evidence type="ECO:0008006" key="4">
    <source>
        <dbReference type="Google" id="ProtNLM"/>
    </source>
</evidence>
<dbReference type="InterPro" id="IPR023606">
    <property type="entry name" value="CoA-Trfase_III_dom_1_sf"/>
</dbReference>
<protein>
    <recommendedName>
        <fullName evidence="4">Alpha-methylacyl-CoA racemase</fullName>
    </recommendedName>
</protein>
<evidence type="ECO:0000256" key="1">
    <source>
        <dbReference type="ARBA" id="ARBA00008383"/>
    </source>
</evidence>
<sequence>MSLPPLKGLRVLELAGLAPSNFAGLILADYGCDVVRVDRPGEVFGPKDSLVRGKRSIVIDLKSDSSRNVFLRLANAADIVIDPYRPGVLDRLGVGANVLCASNPRLIYAQLSGYRADSLVYGQRAGHDINYLGVSGVLSLFGRKNEAPAPPGNILGDFAGGGHVLVTGILLALIHRSSTGRGQVVRANMVDGAAYLATMPRQHLTQPAWNRPRGENLLDGAAPFYEVYKTADDRYITVGAQEPQFYAQLLTGLGMNSSELPDRNERTNWPALKTIFANKFKQKTLAEWRAIFDHTDACVAPVLHMDETESPHKPLVELSESPSLDISEQQLFPQLSKNHGAGNLLREWLPRDFRNIVVDDIGSRVLAPKL</sequence>
<dbReference type="Proteomes" id="UP000030752">
    <property type="component" value="Unassembled WGS sequence"/>
</dbReference>
<name>W2RJY5_CYPE1</name>
<dbReference type="AlphaFoldDB" id="W2RJY5"/>
<dbReference type="InterPro" id="IPR050509">
    <property type="entry name" value="CoA-transferase_III"/>
</dbReference>
<proteinExistence type="inferred from homology"/>
<dbReference type="Gene3D" id="3.40.50.10540">
    <property type="entry name" value="Crotonobetainyl-coa:carnitine coa-transferase, domain 1"/>
    <property type="match status" value="1"/>
</dbReference>
<dbReference type="PANTHER" id="PTHR48228">
    <property type="entry name" value="SUCCINYL-COA--D-CITRAMALATE COA-TRANSFERASE"/>
    <property type="match status" value="1"/>
</dbReference>
<dbReference type="InterPro" id="IPR044855">
    <property type="entry name" value="CoA-Trfase_III_dom3_sf"/>
</dbReference>
<accession>W2RJY5</accession>
<dbReference type="RefSeq" id="XP_008721610.1">
    <property type="nucleotide sequence ID" value="XM_008723388.1"/>
</dbReference>
<reference evidence="2 3" key="1">
    <citation type="submission" date="2013-03" db="EMBL/GenBank/DDBJ databases">
        <title>The Genome Sequence of Phialophora europaea CBS 101466.</title>
        <authorList>
            <consortium name="The Broad Institute Genomics Platform"/>
            <person name="Cuomo C."/>
            <person name="de Hoog S."/>
            <person name="Gorbushina A."/>
            <person name="Walker B."/>
            <person name="Young S.K."/>
            <person name="Zeng Q."/>
            <person name="Gargeya S."/>
            <person name="Fitzgerald M."/>
            <person name="Haas B."/>
            <person name="Abouelleil A."/>
            <person name="Allen A.W."/>
            <person name="Alvarado L."/>
            <person name="Arachchi H.M."/>
            <person name="Berlin A.M."/>
            <person name="Chapman S.B."/>
            <person name="Gainer-Dewar J."/>
            <person name="Goldberg J."/>
            <person name="Griggs A."/>
            <person name="Gujja S."/>
            <person name="Hansen M."/>
            <person name="Howarth C."/>
            <person name="Imamovic A."/>
            <person name="Ireland A."/>
            <person name="Larimer J."/>
            <person name="McCowan C."/>
            <person name="Murphy C."/>
            <person name="Pearson M."/>
            <person name="Poon T.W."/>
            <person name="Priest M."/>
            <person name="Roberts A."/>
            <person name="Saif S."/>
            <person name="Shea T."/>
            <person name="Sisk P."/>
            <person name="Sykes S."/>
            <person name="Wortman J."/>
            <person name="Nusbaum C."/>
            <person name="Birren B."/>
        </authorList>
    </citation>
    <scope>NUCLEOTIDE SEQUENCE [LARGE SCALE GENOMIC DNA]</scope>
    <source>
        <strain evidence="2 3">CBS 101466</strain>
    </source>
</reference>
<dbReference type="SUPFAM" id="SSF89796">
    <property type="entry name" value="CoA-transferase family III (CaiB/BaiF)"/>
    <property type="match status" value="1"/>
</dbReference>
<dbReference type="HOGENOM" id="CLU_033975_5_0_1"/>
<dbReference type="OrthoDB" id="16747at2759"/>
<keyword evidence="3" id="KW-1185">Reference proteome</keyword>
<evidence type="ECO:0000313" key="3">
    <source>
        <dbReference type="Proteomes" id="UP000030752"/>
    </source>
</evidence>
<dbReference type="GO" id="GO:0003824">
    <property type="term" value="F:catalytic activity"/>
    <property type="evidence" value="ECO:0007669"/>
    <property type="project" value="InterPro"/>
</dbReference>
<gene>
    <name evidence="2" type="ORF">HMPREF1541_09070</name>
</gene>
<dbReference type="eggNOG" id="KOG3957">
    <property type="taxonomic scope" value="Eukaryota"/>
</dbReference>
<dbReference type="EMBL" id="KB822725">
    <property type="protein sequence ID" value="ETN36792.1"/>
    <property type="molecule type" value="Genomic_DNA"/>
</dbReference>
<dbReference type="Gene3D" id="3.30.1540.10">
    <property type="entry name" value="formyl-coa transferase, domain 3"/>
    <property type="match status" value="1"/>
</dbReference>
<dbReference type="GeneID" id="19976409"/>
<dbReference type="VEuPathDB" id="FungiDB:HMPREF1541_09070"/>
<dbReference type="STRING" id="1220924.W2RJY5"/>
<dbReference type="InParanoid" id="W2RJY5"/>